<dbReference type="InterPro" id="IPR050250">
    <property type="entry name" value="Macrolide_Exporter_MacB"/>
</dbReference>
<comment type="similarity">
    <text evidence="6">Belongs to the ABC-4 integral membrane protein family.</text>
</comment>
<sequence>MMNALLQQTLKTLFAYRVKSVLAIVAITWGVLSVLVLLAIGEGFYRHQSKAFSVMISDAQLVFPSTTSKTWQGLPEKRRINFSQQHLNQLEQSGLVQQVSAVYSQTDSQITNKKGLKFARRISGIDSNYFPLMQSQLKAGSRNISPTDILNRTRVAILGNQIAAMGQVEINDQIQINHVPFRVIGIISNKNTGYSFGASRAVFIPNTTYLSMWDNPPWMLLLMPYDPSNIPLFQKNIEQFLAKILHFDPSDREAIRQPDLAGSTAIFKSILRGIQLFLGVSGAMTLAVGALGVANIMFLSVTDRTREVGVRLAIGATPRLILAQFLLEGLILVAVGALTGLLLAYAAVLLLTQISLPEWSGTPVITFGAIAQSLILTSLLALLAAYFPARRASRLTPVIALGARG</sequence>
<feature type="transmembrane region" description="Helical" evidence="7">
    <location>
        <begin position="321"/>
        <end position="352"/>
    </location>
</feature>
<feature type="transmembrane region" description="Helical" evidence="7">
    <location>
        <begin position="276"/>
        <end position="301"/>
    </location>
</feature>
<evidence type="ECO:0000256" key="2">
    <source>
        <dbReference type="ARBA" id="ARBA00022475"/>
    </source>
</evidence>
<evidence type="ECO:0000259" key="9">
    <source>
        <dbReference type="Pfam" id="PF12704"/>
    </source>
</evidence>
<keyword evidence="5 7" id="KW-0472">Membrane</keyword>
<comment type="subcellular location">
    <subcellularLocation>
        <location evidence="1">Cell membrane</location>
        <topology evidence="1">Multi-pass membrane protein</topology>
    </subcellularLocation>
</comment>
<accession>A0A511QGH3</accession>
<keyword evidence="3 7" id="KW-0812">Transmembrane</keyword>
<evidence type="ECO:0000313" key="10">
    <source>
        <dbReference type="EMBL" id="GEM76404.1"/>
    </source>
</evidence>
<evidence type="ECO:0000259" key="8">
    <source>
        <dbReference type="Pfam" id="PF02687"/>
    </source>
</evidence>
<dbReference type="Pfam" id="PF12704">
    <property type="entry name" value="MacB_PCD"/>
    <property type="match status" value="1"/>
</dbReference>
<keyword evidence="11" id="KW-1185">Reference proteome</keyword>
<proteinExistence type="inferred from homology"/>
<evidence type="ECO:0000256" key="6">
    <source>
        <dbReference type="ARBA" id="ARBA00038076"/>
    </source>
</evidence>
<dbReference type="AlphaFoldDB" id="A0A511QGH3"/>
<feature type="domain" description="ABC3 transporter permease C-terminal" evidence="8">
    <location>
        <begin position="282"/>
        <end position="397"/>
    </location>
</feature>
<protein>
    <submittedName>
        <fullName evidence="10">ABC transporter substrate-binding protein</fullName>
    </submittedName>
</protein>
<dbReference type="Proteomes" id="UP000321922">
    <property type="component" value="Unassembled WGS sequence"/>
</dbReference>
<feature type="domain" description="MacB-like periplasmic core" evidence="9">
    <location>
        <begin position="20"/>
        <end position="239"/>
    </location>
</feature>
<feature type="transmembrane region" description="Helical" evidence="7">
    <location>
        <begin position="20"/>
        <end position="40"/>
    </location>
</feature>
<dbReference type="GO" id="GO:0005886">
    <property type="term" value="C:plasma membrane"/>
    <property type="evidence" value="ECO:0007669"/>
    <property type="project" value="UniProtKB-SubCell"/>
</dbReference>
<comment type="caution">
    <text evidence="10">The sequence shown here is derived from an EMBL/GenBank/DDBJ whole genome shotgun (WGS) entry which is preliminary data.</text>
</comment>
<dbReference type="PANTHER" id="PTHR30572:SF4">
    <property type="entry name" value="ABC TRANSPORTER PERMEASE YTRF"/>
    <property type="match status" value="1"/>
</dbReference>
<name>A0A511QGH3_9VIBR</name>
<keyword evidence="2" id="KW-1003">Cell membrane</keyword>
<evidence type="ECO:0000313" key="11">
    <source>
        <dbReference type="Proteomes" id="UP000321922"/>
    </source>
</evidence>
<dbReference type="PANTHER" id="PTHR30572">
    <property type="entry name" value="MEMBRANE COMPONENT OF TRANSPORTER-RELATED"/>
    <property type="match status" value="1"/>
</dbReference>
<keyword evidence="4 7" id="KW-1133">Transmembrane helix</keyword>
<feature type="transmembrane region" description="Helical" evidence="7">
    <location>
        <begin position="364"/>
        <end position="387"/>
    </location>
</feature>
<evidence type="ECO:0000256" key="3">
    <source>
        <dbReference type="ARBA" id="ARBA00022692"/>
    </source>
</evidence>
<reference evidence="10 11" key="1">
    <citation type="submission" date="2019-07" db="EMBL/GenBank/DDBJ databases">
        <title>Whole genome shotgun sequence of Vibrio sagamiensis NBRC 104589.</title>
        <authorList>
            <person name="Hosoyama A."/>
            <person name="Uohara A."/>
            <person name="Ohji S."/>
            <person name="Ichikawa N."/>
        </authorList>
    </citation>
    <scope>NUCLEOTIDE SEQUENCE [LARGE SCALE GENOMIC DNA]</scope>
    <source>
        <strain evidence="10 11">NBRC 104589</strain>
    </source>
</reference>
<gene>
    <name evidence="10" type="ORF">VSA01S_25160</name>
</gene>
<dbReference type="EMBL" id="BJXJ01000024">
    <property type="protein sequence ID" value="GEM76404.1"/>
    <property type="molecule type" value="Genomic_DNA"/>
</dbReference>
<evidence type="ECO:0000256" key="4">
    <source>
        <dbReference type="ARBA" id="ARBA00022989"/>
    </source>
</evidence>
<organism evidence="10 11">
    <name type="scientific">Vibrio sagamiensis NBRC 104589</name>
    <dbReference type="NCBI Taxonomy" id="1219064"/>
    <lineage>
        <taxon>Bacteria</taxon>
        <taxon>Pseudomonadati</taxon>
        <taxon>Pseudomonadota</taxon>
        <taxon>Gammaproteobacteria</taxon>
        <taxon>Vibrionales</taxon>
        <taxon>Vibrionaceae</taxon>
        <taxon>Vibrio</taxon>
    </lineage>
</organism>
<dbReference type="Pfam" id="PF02687">
    <property type="entry name" value="FtsX"/>
    <property type="match status" value="1"/>
</dbReference>
<dbReference type="GO" id="GO:0022857">
    <property type="term" value="F:transmembrane transporter activity"/>
    <property type="evidence" value="ECO:0007669"/>
    <property type="project" value="TreeGrafter"/>
</dbReference>
<evidence type="ECO:0000256" key="1">
    <source>
        <dbReference type="ARBA" id="ARBA00004651"/>
    </source>
</evidence>
<evidence type="ECO:0000256" key="7">
    <source>
        <dbReference type="SAM" id="Phobius"/>
    </source>
</evidence>
<dbReference type="InterPro" id="IPR003838">
    <property type="entry name" value="ABC3_permease_C"/>
</dbReference>
<evidence type="ECO:0000256" key="5">
    <source>
        <dbReference type="ARBA" id="ARBA00023136"/>
    </source>
</evidence>
<dbReference type="InterPro" id="IPR025857">
    <property type="entry name" value="MacB_PCD"/>
</dbReference>